<evidence type="ECO:0000313" key="2">
    <source>
        <dbReference type="EMBL" id="KZS15206.1"/>
    </source>
</evidence>
<organism evidence="2 3">
    <name type="scientific">Daphnia magna</name>
    <dbReference type="NCBI Taxonomy" id="35525"/>
    <lineage>
        <taxon>Eukaryota</taxon>
        <taxon>Metazoa</taxon>
        <taxon>Ecdysozoa</taxon>
        <taxon>Arthropoda</taxon>
        <taxon>Crustacea</taxon>
        <taxon>Branchiopoda</taxon>
        <taxon>Diplostraca</taxon>
        <taxon>Cladocera</taxon>
        <taxon>Anomopoda</taxon>
        <taxon>Daphniidae</taxon>
        <taxon>Daphnia</taxon>
    </lineage>
</organism>
<dbReference type="InterPro" id="IPR036208">
    <property type="entry name" value="VHL_sf"/>
</dbReference>
<dbReference type="InterPro" id="IPR037140">
    <property type="entry name" value="VHL_beta_dom_sf"/>
</dbReference>
<dbReference type="AlphaFoldDB" id="A0A0N8BGE9"/>
<sequence length="187" mass="21922">MTRNEGNQGDGVHEIIRSQPSRGLSFVRFCNATPRRVEVIWMNYEGARVKYKTLEPDEFFDVNTYVAHPWLFQDAITHERLNANSKHVFEPKPWYEQYLPDLRSGRIHPQDIQPKRVTVNITSPLYSLKVSAMHTIRRNLKDYNHVCQLEIPRQLQQDLVELMKSCRMEKLSCESHNAVESNTKEPA</sequence>
<dbReference type="Proteomes" id="UP000076858">
    <property type="component" value="Unassembled WGS sequence"/>
</dbReference>
<evidence type="ECO:0000313" key="3">
    <source>
        <dbReference type="Proteomes" id="UP000076858"/>
    </source>
</evidence>
<reference evidence="2 3" key="1">
    <citation type="submission" date="2016-03" db="EMBL/GenBank/DDBJ databases">
        <title>EvidentialGene: Evidence-directed Construction of Genes on Genomes.</title>
        <authorList>
            <person name="Gilbert D.G."/>
            <person name="Choi J.-H."/>
            <person name="Mockaitis K."/>
            <person name="Colbourne J."/>
            <person name="Pfrender M."/>
        </authorList>
    </citation>
    <scope>NUCLEOTIDE SEQUENCE [LARGE SCALE GENOMIC DNA]</scope>
    <source>
        <strain evidence="2 3">Xinb3</strain>
        <tissue evidence="2">Complete organism</tissue>
    </source>
</reference>
<accession>A0A0N8BGE9</accession>
<dbReference type="CDD" id="cd05468">
    <property type="entry name" value="pVHL"/>
    <property type="match status" value="1"/>
</dbReference>
<dbReference type="InterPro" id="IPR024053">
    <property type="entry name" value="VHL_beta_dom"/>
</dbReference>
<dbReference type="EMBL" id="LRGB01000915">
    <property type="protein sequence ID" value="KZS15206.1"/>
    <property type="molecule type" value="Genomic_DNA"/>
</dbReference>
<dbReference type="SUPFAM" id="SSF49468">
    <property type="entry name" value="VHL"/>
    <property type="match status" value="1"/>
</dbReference>
<comment type="similarity">
    <text evidence="1">Belongs to the VHL family.</text>
</comment>
<dbReference type="STRING" id="35525.A0A0N8BGE9"/>
<evidence type="ECO:0000256" key="1">
    <source>
        <dbReference type="ARBA" id="ARBA00010057"/>
    </source>
</evidence>
<dbReference type="InterPro" id="IPR022772">
    <property type="entry name" value="VHL_tumour_suppress_b/a_dom"/>
</dbReference>
<dbReference type="Gene3D" id="1.10.750.10">
    <property type="entry name" value="von Hippel-Lindau disease tumour suppressor, alpha domain"/>
    <property type="match status" value="1"/>
</dbReference>
<protein>
    <submittedName>
        <fullName evidence="2">Protein Vhl</fullName>
    </submittedName>
</protein>
<gene>
    <name evidence="2" type="ORF">APZ42_019270</name>
</gene>
<keyword evidence="3" id="KW-1185">Reference proteome</keyword>
<dbReference type="OrthoDB" id="413400at2759"/>
<proteinExistence type="inferred from homology"/>
<comment type="caution">
    <text evidence="2">The sequence shown here is derived from an EMBL/GenBank/DDBJ whole genome shotgun (WGS) entry which is preliminary data.</text>
</comment>
<dbReference type="FunFam" id="2.60.40.780:FF:000001">
    <property type="entry name" value="von Hippel-Lindau disease tumor suppressor"/>
    <property type="match status" value="1"/>
</dbReference>
<dbReference type="Gene3D" id="2.60.40.780">
    <property type="entry name" value="von Hippel-Lindau disease tumour suppressor, beta domain"/>
    <property type="match status" value="1"/>
</dbReference>
<name>A0A0N8BGE9_9CRUS</name>
<dbReference type="Pfam" id="PF01847">
    <property type="entry name" value="VHL"/>
    <property type="match status" value="1"/>
</dbReference>
<dbReference type="InterPro" id="IPR037139">
    <property type="entry name" value="VHL_alpha_dom_sf"/>
</dbReference>